<name>A0A8T0FYW7_ARGBR</name>
<comment type="subcellular location">
    <subcellularLocation>
        <location evidence="1">Membrane</location>
        <topology evidence="1">Multi-pass membrane protein</topology>
    </subcellularLocation>
</comment>
<evidence type="ECO:0000256" key="5">
    <source>
        <dbReference type="ARBA" id="ARBA00022989"/>
    </source>
</evidence>
<dbReference type="InterPro" id="IPR007007">
    <property type="entry name" value="Ninjurin"/>
</dbReference>
<dbReference type="GO" id="GO:0016020">
    <property type="term" value="C:membrane"/>
    <property type="evidence" value="ECO:0007669"/>
    <property type="project" value="UniProtKB-SubCell"/>
</dbReference>
<feature type="transmembrane region" description="Helical" evidence="7">
    <location>
        <begin position="73"/>
        <end position="92"/>
    </location>
</feature>
<dbReference type="Pfam" id="PF04923">
    <property type="entry name" value="Ninjurin"/>
    <property type="match status" value="1"/>
</dbReference>
<reference evidence="8" key="2">
    <citation type="submission" date="2020-06" db="EMBL/GenBank/DDBJ databases">
        <authorList>
            <person name="Sheffer M."/>
        </authorList>
    </citation>
    <scope>NUCLEOTIDE SEQUENCE</scope>
</reference>
<dbReference type="GO" id="GO:0007155">
    <property type="term" value="P:cell adhesion"/>
    <property type="evidence" value="ECO:0007669"/>
    <property type="project" value="UniProtKB-KW"/>
</dbReference>
<proteinExistence type="inferred from homology"/>
<keyword evidence="4" id="KW-0130">Cell adhesion</keyword>
<organism evidence="8 9">
    <name type="scientific">Argiope bruennichi</name>
    <name type="common">Wasp spider</name>
    <name type="synonym">Aranea bruennichi</name>
    <dbReference type="NCBI Taxonomy" id="94029"/>
    <lineage>
        <taxon>Eukaryota</taxon>
        <taxon>Metazoa</taxon>
        <taxon>Ecdysozoa</taxon>
        <taxon>Arthropoda</taxon>
        <taxon>Chelicerata</taxon>
        <taxon>Arachnida</taxon>
        <taxon>Araneae</taxon>
        <taxon>Araneomorphae</taxon>
        <taxon>Entelegynae</taxon>
        <taxon>Araneoidea</taxon>
        <taxon>Araneidae</taxon>
        <taxon>Argiope</taxon>
    </lineage>
</organism>
<evidence type="ECO:0000256" key="4">
    <source>
        <dbReference type="ARBA" id="ARBA00022889"/>
    </source>
</evidence>
<dbReference type="EMBL" id="JABXBU010000001">
    <property type="protein sequence ID" value="KAF8795932.1"/>
    <property type="molecule type" value="Genomic_DNA"/>
</dbReference>
<dbReference type="PANTHER" id="PTHR12316:SF17">
    <property type="entry name" value="NINJURIN C, ISOFORM D"/>
    <property type="match status" value="1"/>
</dbReference>
<evidence type="ECO:0000313" key="8">
    <source>
        <dbReference type="EMBL" id="KAF8795932.1"/>
    </source>
</evidence>
<dbReference type="Proteomes" id="UP000807504">
    <property type="component" value="Unassembled WGS sequence"/>
</dbReference>
<dbReference type="AlphaFoldDB" id="A0A8T0FYW7"/>
<protein>
    <submittedName>
        <fullName evidence="8">Ninjurin-1 like protein</fullName>
    </submittedName>
</protein>
<feature type="transmembrane region" description="Helical" evidence="7">
    <location>
        <begin position="113"/>
        <end position="132"/>
    </location>
</feature>
<evidence type="ECO:0000256" key="7">
    <source>
        <dbReference type="SAM" id="Phobius"/>
    </source>
</evidence>
<evidence type="ECO:0000313" key="9">
    <source>
        <dbReference type="Proteomes" id="UP000807504"/>
    </source>
</evidence>
<comment type="caution">
    <text evidence="8">The sequence shown here is derived from an EMBL/GenBank/DDBJ whole genome shotgun (WGS) entry which is preliminary data.</text>
</comment>
<keyword evidence="9" id="KW-1185">Reference proteome</keyword>
<comment type="similarity">
    <text evidence="2">Belongs to the ninjurin family.</text>
</comment>
<feature type="transmembrane region" description="Helical" evidence="7">
    <location>
        <begin position="42"/>
        <end position="61"/>
    </location>
</feature>
<evidence type="ECO:0000256" key="1">
    <source>
        <dbReference type="ARBA" id="ARBA00004141"/>
    </source>
</evidence>
<reference evidence="8" key="1">
    <citation type="journal article" date="2020" name="bioRxiv">
        <title>Chromosome-level reference genome of the European wasp spider Argiope bruennichi: a resource for studies on range expansion and evolutionary adaptation.</title>
        <authorList>
            <person name="Sheffer M.M."/>
            <person name="Hoppe A."/>
            <person name="Krehenwinkel H."/>
            <person name="Uhl G."/>
            <person name="Kuss A.W."/>
            <person name="Jensen L."/>
            <person name="Jensen C."/>
            <person name="Gillespie R.G."/>
            <person name="Hoff K.J."/>
            <person name="Prost S."/>
        </authorList>
    </citation>
    <scope>NUCLEOTIDE SEQUENCE</scope>
</reference>
<dbReference type="PANTHER" id="PTHR12316">
    <property type="entry name" value="NINJURIN-RELATED"/>
    <property type="match status" value="1"/>
</dbReference>
<evidence type="ECO:0000256" key="2">
    <source>
        <dbReference type="ARBA" id="ARBA00008141"/>
    </source>
</evidence>
<keyword evidence="6 7" id="KW-0472">Membrane</keyword>
<accession>A0A8T0FYW7</accession>
<evidence type="ECO:0000256" key="6">
    <source>
        <dbReference type="ARBA" id="ARBA00023136"/>
    </source>
</evidence>
<gene>
    <name evidence="8" type="ORF">HNY73_000376</name>
</gene>
<evidence type="ECO:0000256" key="3">
    <source>
        <dbReference type="ARBA" id="ARBA00022692"/>
    </source>
</evidence>
<keyword evidence="3 7" id="KW-0812">Transmembrane</keyword>
<sequence length="236" mass="27717">MELRKRDPEMQCQRGNVVCHALNFIKKMKFCTYCRRKSYAQMSMDVALVITNAAHLVRILRGHPDEEMRLAKIVLVSVSIALEVLIGILLVLKERYDIDDEKCHKIMDVMNDIVIFLIFTSVLVHVFVSVFVEDHMSPHHSAGNHWLCITRLFLSFYSASIISFWICCTRSIERSGDFNERRFSWYYRASHNDSTRDKGIKISNSEEITIMCFAVHHFWEMGFENNIHHYYMILKG</sequence>
<keyword evidence="5 7" id="KW-1133">Transmembrane helix</keyword>
<feature type="transmembrane region" description="Helical" evidence="7">
    <location>
        <begin position="152"/>
        <end position="172"/>
    </location>
</feature>
<dbReference type="GO" id="GO:0042246">
    <property type="term" value="P:tissue regeneration"/>
    <property type="evidence" value="ECO:0007669"/>
    <property type="project" value="InterPro"/>
</dbReference>